<accession>A0A1N6KBM1</accession>
<evidence type="ECO:0000256" key="1">
    <source>
        <dbReference type="SAM" id="Phobius"/>
    </source>
</evidence>
<dbReference type="EMBL" id="FSRM01000002">
    <property type="protein sequence ID" value="SIO53958.1"/>
    <property type="molecule type" value="Genomic_DNA"/>
</dbReference>
<evidence type="ECO:0008006" key="4">
    <source>
        <dbReference type="Google" id="ProtNLM"/>
    </source>
</evidence>
<name>A0A1N6KBM1_9BURK</name>
<feature type="transmembrane region" description="Helical" evidence="1">
    <location>
        <begin position="64"/>
        <end position="84"/>
    </location>
</feature>
<dbReference type="AlphaFoldDB" id="A0A1N6KBM1"/>
<dbReference type="Pfam" id="PF20327">
    <property type="entry name" value="DUF6622"/>
    <property type="match status" value="1"/>
</dbReference>
<dbReference type="OrthoDB" id="3034721at2"/>
<evidence type="ECO:0000313" key="2">
    <source>
        <dbReference type="EMBL" id="SIO53958.1"/>
    </source>
</evidence>
<feature type="transmembrane region" description="Helical" evidence="1">
    <location>
        <begin position="134"/>
        <end position="154"/>
    </location>
</feature>
<proteinExistence type="predicted"/>
<sequence length="170" mass="18415">MFTTIVLETPHWVWGVLAALIVMGFKQTVPRRRSLRSATALPLVMVLLSLYGVASAFSSQPLALLAWATGVAATLALSQGLRVWNGIRWLEPERSVLMPGSWLPLGLLLGLFLFKYSVGFTLATDHALAADAGVAGFVGLVYGAFSGVFLARALEVWRAVRQALPRDTVY</sequence>
<feature type="transmembrane region" description="Helical" evidence="1">
    <location>
        <begin position="41"/>
        <end position="58"/>
    </location>
</feature>
<keyword evidence="1" id="KW-0812">Transmembrane</keyword>
<feature type="transmembrane region" description="Helical" evidence="1">
    <location>
        <begin position="12"/>
        <end position="29"/>
    </location>
</feature>
<dbReference type="InterPro" id="IPR046730">
    <property type="entry name" value="DUF6622"/>
</dbReference>
<feature type="transmembrane region" description="Helical" evidence="1">
    <location>
        <begin position="96"/>
        <end position="114"/>
    </location>
</feature>
<keyword evidence="1" id="KW-1133">Transmembrane helix</keyword>
<evidence type="ECO:0000313" key="3">
    <source>
        <dbReference type="Proteomes" id="UP000184693"/>
    </source>
</evidence>
<gene>
    <name evidence="2" type="ORF">SAMN05444168_6699</name>
</gene>
<dbReference type="Proteomes" id="UP000184693">
    <property type="component" value="Unassembled WGS sequence"/>
</dbReference>
<protein>
    <recommendedName>
        <fullName evidence="4">Transmembrane protein</fullName>
    </recommendedName>
</protein>
<reference evidence="2 3" key="1">
    <citation type="submission" date="2016-11" db="EMBL/GenBank/DDBJ databases">
        <authorList>
            <person name="Jaros S."/>
            <person name="Januszkiewicz K."/>
            <person name="Wedrychowicz H."/>
        </authorList>
    </citation>
    <scope>NUCLEOTIDE SEQUENCE [LARGE SCALE GENOMIC DNA]</scope>
    <source>
        <strain evidence="2 3">GAS86</strain>
    </source>
</reference>
<organism evidence="2 3">
    <name type="scientific">Paraburkholderia phenazinium</name>
    <dbReference type="NCBI Taxonomy" id="60549"/>
    <lineage>
        <taxon>Bacteria</taxon>
        <taxon>Pseudomonadati</taxon>
        <taxon>Pseudomonadota</taxon>
        <taxon>Betaproteobacteria</taxon>
        <taxon>Burkholderiales</taxon>
        <taxon>Burkholderiaceae</taxon>
        <taxon>Paraburkholderia</taxon>
    </lineage>
</organism>
<keyword evidence="1" id="KW-0472">Membrane</keyword>